<proteinExistence type="predicted"/>
<dbReference type="InterPro" id="IPR010865">
    <property type="entry name" value="DUF1499"/>
</dbReference>
<name>A0A2N7U1Z4_9GAMM</name>
<dbReference type="EMBL" id="PNRF01000028">
    <property type="protein sequence ID" value="PMR74451.1"/>
    <property type="molecule type" value="Genomic_DNA"/>
</dbReference>
<evidence type="ECO:0000313" key="2">
    <source>
        <dbReference type="EMBL" id="PMR74451.1"/>
    </source>
</evidence>
<keyword evidence="1" id="KW-0472">Membrane</keyword>
<feature type="transmembrane region" description="Helical" evidence="1">
    <location>
        <begin position="80"/>
        <end position="101"/>
    </location>
</feature>
<organism evidence="2 3">
    <name type="scientific">Billgrantia endophytica</name>
    <dbReference type="NCBI Taxonomy" id="2033802"/>
    <lineage>
        <taxon>Bacteria</taxon>
        <taxon>Pseudomonadati</taxon>
        <taxon>Pseudomonadota</taxon>
        <taxon>Gammaproteobacteria</taxon>
        <taxon>Oceanospirillales</taxon>
        <taxon>Halomonadaceae</taxon>
        <taxon>Billgrantia</taxon>
    </lineage>
</organism>
<evidence type="ECO:0000313" key="3">
    <source>
        <dbReference type="Proteomes" id="UP000235803"/>
    </source>
</evidence>
<dbReference type="Proteomes" id="UP000235803">
    <property type="component" value="Unassembled WGS sequence"/>
</dbReference>
<evidence type="ECO:0000256" key="1">
    <source>
        <dbReference type="SAM" id="Phobius"/>
    </source>
</evidence>
<sequence>MMKRRRRGRLAGATVGLALLMLMLAALLMAAAGPAHRFEWLSLHQAFNMLRYGVYAAMAAAGLSLLALLIAAFCRRVRPVLISGLVIAGVVGLLAIPWQHWQRAQAVPPIHDITTDTANPPAFTVLVEAREAAPNAVDYPGERTARQQHDAYPDIGPLLFQASPSTVFDAALAEVRAFQWKLAGMDNGTIEATDTTTWFGFKDDVVIRLSETEEGVRVDVRSASRVGRSDTGTNAERIRAYLDALEKRMEKKLN</sequence>
<protein>
    <submittedName>
        <fullName evidence="2">DUF1499 domain-containing protein</fullName>
    </submittedName>
</protein>
<keyword evidence="3" id="KW-1185">Reference proteome</keyword>
<dbReference type="Pfam" id="PF07386">
    <property type="entry name" value="DUF1499"/>
    <property type="match status" value="1"/>
</dbReference>
<feature type="transmembrane region" description="Helical" evidence="1">
    <location>
        <begin position="53"/>
        <end position="73"/>
    </location>
</feature>
<gene>
    <name evidence="2" type="ORF">C1H69_14495</name>
</gene>
<keyword evidence="1" id="KW-1133">Transmembrane helix</keyword>
<dbReference type="AlphaFoldDB" id="A0A2N7U1Z4"/>
<dbReference type="RefSeq" id="WP_102654088.1">
    <property type="nucleotide sequence ID" value="NZ_PNRF01000028.1"/>
</dbReference>
<keyword evidence="1" id="KW-0812">Transmembrane</keyword>
<accession>A0A2N7U1Z4</accession>
<comment type="caution">
    <text evidence="2">The sequence shown here is derived from an EMBL/GenBank/DDBJ whole genome shotgun (WGS) entry which is preliminary data.</text>
</comment>
<reference evidence="2 3" key="1">
    <citation type="submission" date="2018-01" db="EMBL/GenBank/DDBJ databases">
        <title>Halomonas endophytica sp. nov., isolated from storage liquid in the stems of Populus euphratica.</title>
        <authorList>
            <person name="Chen C."/>
        </authorList>
    </citation>
    <scope>NUCLEOTIDE SEQUENCE [LARGE SCALE GENOMIC DNA]</scope>
    <source>
        <strain evidence="2 3">MC28</strain>
    </source>
</reference>
<dbReference type="OrthoDB" id="1523552at2"/>